<evidence type="ECO:0000256" key="2">
    <source>
        <dbReference type="ARBA" id="ARBA00022692"/>
    </source>
</evidence>
<evidence type="ECO:0000313" key="6">
    <source>
        <dbReference type="EMBL" id="MBY6137886.1"/>
    </source>
</evidence>
<sequence length="147" mass="16851">MKKLIPPVLVLLLLAALVLLEALHPRALAMRPDAPMPWDFALILGLAVLFWGRWHFKRNSAEIHTFKAPKGLLTDGPFRYSRNPMYLGFLLLLVAAAFYVNTWCALAAPLIFLAAASFWYIPHEEHRLRSLFGAAYDSYTKQTRRWI</sequence>
<keyword evidence="2 5" id="KW-0812">Transmembrane</keyword>
<evidence type="ECO:0000256" key="4">
    <source>
        <dbReference type="ARBA" id="ARBA00023136"/>
    </source>
</evidence>
<dbReference type="PANTHER" id="PTHR12714">
    <property type="entry name" value="PROTEIN-S ISOPRENYLCYSTEINE O-METHYLTRANSFERASE"/>
    <property type="match status" value="1"/>
</dbReference>
<accession>A0ABS7NCT2</accession>
<protein>
    <submittedName>
        <fullName evidence="6">Isoprenylcysteine carboxylmethyltransferase family protein</fullName>
    </submittedName>
</protein>
<evidence type="ECO:0000256" key="1">
    <source>
        <dbReference type="ARBA" id="ARBA00004127"/>
    </source>
</evidence>
<evidence type="ECO:0000256" key="5">
    <source>
        <dbReference type="SAM" id="Phobius"/>
    </source>
</evidence>
<organism evidence="6 7">
    <name type="scientific">Leisingera daeponensis</name>
    <dbReference type="NCBI Taxonomy" id="405746"/>
    <lineage>
        <taxon>Bacteria</taxon>
        <taxon>Pseudomonadati</taxon>
        <taxon>Pseudomonadota</taxon>
        <taxon>Alphaproteobacteria</taxon>
        <taxon>Rhodobacterales</taxon>
        <taxon>Roseobacteraceae</taxon>
        <taxon>Leisingera</taxon>
    </lineage>
</organism>
<keyword evidence="7" id="KW-1185">Reference proteome</keyword>
<proteinExistence type="predicted"/>
<dbReference type="Pfam" id="PF04191">
    <property type="entry name" value="PEMT"/>
    <property type="match status" value="1"/>
</dbReference>
<dbReference type="Proteomes" id="UP000766629">
    <property type="component" value="Unassembled WGS sequence"/>
</dbReference>
<comment type="subcellular location">
    <subcellularLocation>
        <location evidence="1">Endomembrane system</location>
        <topology evidence="1">Multi-pass membrane protein</topology>
    </subcellularLocation>
</comment>
<dbReference type="Gene3D" id="1.20.120.1630">
    <property type="match status" value="1"/>
</dbReference>
<evidence type="ECO:0000256" key="3">
    <source>
        <dbReference type="ARBA" id="ARBA00022989"/>
    </source>
</evidence>
<dbReference type="EMBL" id="JAHVJA010000001">
    <property type="protein sequence ID" value="MBY6137886.1"/>
    <property type="molecule type" value="Genomic_DNA"/>
</dbReference>
<keyword evidence="3 5" id="KW-1133">Transmembrane helix</keyword>
<dbReference type="InterPro" id="IPR007318">
    <property type="entry name" value="Phopholipid_MeTrfase"/>
</dbReference>
<comment type="caution">
    <text evidence="6">The sequence shown here is derived from an EMBL/GenBank/DDBJ whole genome shotgun (WGS) entry which is preliminary data.</text>
</comment>
<name>A0ABS7NCT2_9RHOB</name>
<reference evidence="6 7" key="1">
    <citation type="submission" date="2021-06" db="EMBL/GenBank/DDBJ databases">
        <title>50 bacteria genomes isolated from Dapeng, Shenzhen, China.</title>
        <authorList>
            <person name="Zheng W."/>
            <person name="Yu S."/>
            <person name="Huang Y."/>
        </authorList>
    </citation>
    <scope>NUCLEOTIDE SEQUENCE [LARGE SCALE GENOMIC DNA]</scope>
    <source>
        <strain evidence="6 7">DP1N14-2</strain>
    </source>
</reference>
<dbReference type="RefSeq" id="WP_222506966.1">
    <property type="nucleotide sequence ID" value="NZ_JAHVJA010000001.1"/>
</dbReference>
<keyword evidence="4 5" id="KW-0472">Membrane</keyword>
<feature type="transmembrane region" description="Helical" evidence="5">
    <location>
        <begin position="39"/>
        <end position="56"/>
    </location>
</feature>
<feature type="transmembrane region" description="Helical" evidence="5">
    <location>
        <begin position="89"/>
        <end position="121"/>
    </location>
</feature>
<dbReference type="PANTHER" id="PTHR12714:SF11">
    <property type="entry name" value="PROTEIN C-TERMINAL S-ISOPRENYLCYSTEINE CARBOXYL O-METHYLTRANSFERASE"/>
    <property type="match status" value="1"/>
</dbReference>
<evidence type="ECO:0000313" key="7">
    <source>
        <dbReference type="Proteomes" id="UP000766629"/>
    </source>
</evidence>
<gene>
    <name evidence="6" type="ORF">KUV26_00375</name>
</gene>